<dbReference type="InterPro" id="IPR035906">
    <property type="entry name" value="MetI-like_sf"/>
</dbReference>
<feature type="transmembrane region" description="Helical" evidence="7">
    <location>
        <begin position="185"/>
        <end position="207"/>
    </location>
</feature>
<keyword evidence="2" id="KW-0813">Transport</keyword>
<evidence type="ECO:0000313" key="10">
    <source>
        <dbReference type="Proteomes" id="UP000030106"/>
    </source>
</evidence>
<comment type="subcellular location">
    <subcellularLocation>
        <location evidence="1">Cell membrane</location>
        <topology evidence="1">Multi-pass membrane protein</topology>
    </subcellularLocation>
</comment>
<dbReference type="AlphaFoldDB" id="A0A0A2VN56"/>
<evidence type="ECO:0000256" key="7">
    <source>
        <dbReference type="SAM" id="Phobius"/>
    </source>
</evidence>
<dbReference type="SUPFAM" id="SSF53850">
    <property type="entry name" value="Periplasmic binding protein-like II"/>
    <property type="match status" value="1"/>
</dbReference>
<organism evidence="9 10">
    <name type="scientific">Beauveria bassiana D1-5</name>
    <dbReference type="NCBI Taxonomy" id="1245745"/>
    <lineage>
        <taxon>Eukaryota</taxon>
        <taxon>Fungi</taxon>
        <taxon>Dikarya</taxon>
        <taxon>Ascomycota</taxon>
        <taxon>Pezizomycotina</taxon>
        <taxon>Sordariomycetes</taxon>
        <taxon>Hypocreomycetidae</taxon>
        <taxon>Hypocreales</taxon>
        <taxon>Cordycipitaceae</taxon>
        <taxon>Beauveria</taxon>
    </lineage>
</organism>
<feature type="transmembrane region" description="Helical" evidence="7">
    <location>
        <begin position="227"/>
        <end position="246"/>
    </location>
</feature>
<dbReference type="GO" id="GO:0022857">
    <property type="term" value="F:transmembrane transporter activity"/>
    <property type="evidence" value="ECO:0007669"/>
    <property type="project" value="InterPro"/>
</dbReference>
<protein>
    <submittedName>
        <fullName evidence="9">Glutamate/aspartate transport system permease prote in gltJ</fullName>
    </submittedName>
</protein>
<dbReference type="PROSITE" id="PS50928">
    <property type="entry name" value="ABC_TM1"/>
    <property type="match status" value="1"/>
</dbReference>
<dbReference type="GO" id="GO:0006865">
    <property type="term" value="P:amino acid transport"/>
    <property type="evidence" value="ECO:0007669"/>
    <property type="project" value="TreeGrafter"/>
</dbReference>
<dbReference type="PANTHER" id="PTHR30614:SF42">
    <property type="entry name" value="GLUTAMATE_ASPARTATE IMPORT PERMEASE PROTEIN GLTJ"/>
    <property type="match status" value="1"/>
</dbReference>
<evidence type="ECO:0000256" key="6">
    <source>
        <dbReference type="ARBA" id="ARBA00023136"/>
    </source>
</evidence>
<evidence type="ECO:0000313" key="9">
    <source>
        <dbReference type="EMBL" id="KGQ02269.1"/>
    </source>
</evidence>
<feature type="transmembrane region" description="Helical" evidence="7">
    <location>
        <begin position="323"/>
        <end position="341"/>
    </location>
</feature>
<evidence type="ECO:0000256" key="3">
    <source>
        <dbReference type="ARBA" id="ARBA00022475"/>
    </source>
</evidence>
<dbReference type="Proteomes" id="UP000030106">
    <property type="component" value="Unassembled WGS sequence"/>
</dbReference>
<dbReference type="SUPFAM" id="SSF161098">
    <property type="entry name" value="MetI-like"/>
    <property type="match status" value="1"/>
</dbReference>
<proteinExistence type="predicted"/>
<dbReference type="CDD" id="cd06261">
    <property type="entry name" value="TM_PBP2"/>
    <property type="match status" value="1"/>
</dbReference>
<feature type="domain" description="ABC transmembrane type-1" evidence="8">
    <location>
        <begin position="149"/>
        <end position="349"/>
    </location>
</feature>
<dbReference type="HOGENOM" id="CLU_748005_0_0_1"/>
<dbReference type="Gene3D" id="1.10.3720.10">
    <property type="entry name" value="MetI-like"/>
    <property type="match status" value="1"/>
</dbReference>
<comment type="caution">
    <text evidence="9">The sequence shown here is derived from an EMBL/GenBank/DDBJ whole genome shotgun (WGS) entry which is preliminary data.</text>
</comment>
<dbReference type="NCBIfam" id="TIGR01726">
    <property type="entry name" value="HEQRo_perm_3TM"/>
    <property type="match status" value="1"/>
</dbReference>
<dbReference type="PANTHER" id="PTHR30614">
    <property type="entry name" value="MEMBRANE COMPONENT OF AMINO ACID ABC TRANSPORTER"/>
    <property type="match status" value="1"/>
</dbReference>
<keyword evidence="5 7" id="KW-1133">Transmembrane helix</keyword>
<dbReference type="InterPro" id="IPR043429">
    <property type="entry name" value="ArtM/GltK/GlnP/TcyL/YhdX-like"/>
</dbReference>
<dbReference type="InterPro" id="IPR000515">
    <property type="entry name" value="MetI-like"/>
</dbReference>
<keyword evidence="3" id="KW-1003">Cell membrane</keyword>
<dbReference type="GO" id="GO:0043190">
    <property type="term" value="C:ATP-binding cassette (ABC) transporter complex"/>
    <property type="evidence" value="ECO:0007669"/>
    <property type="project" value="InterPro"/>
</dbReference>
<dbReference type="STRING" id="1245745.A0A0A2VN56"/>
<accession>A0A0A2VN56</accession>
<dbReference type="Pfam" id="PF00528">
    <property type="entry name" value="BPD_transp_1"/>
    <property type="match status" value="1"/>
</dbReference>
<feature type="transmembrane region" description="Helical" evidence="7">
    <location>
        <begin position="145"/>
        <end position="173"/>
    </location>
</feature>
<evidence type="ECO:0000256" key="1">
    <source>
        <dbReference type="ARBA" id="ARBA00004651"/>
    </source>
</evidence>
<evidence type="ECO:0000259" key="8">
    <source>
        <dbReference type="PROSITE" id="PS50928"/>
    </source>
</evidence>
<evidence type="ECO:0000256" key="4">
    <source>
        <dbReference type="ARBA" id="ARBA00022692"/>
    </source>
</evidence>
<gene>
    <name evidence="9" type="ORF">BBAD15_g12521</name>
</gene>
<dbReference type="Gene3D" id="3.40.190.10">
    <property type="entry name" value="Periplasmic binding protein-like II"/>
    <property type="match status" value="2"/>
</dbReference>
<dbReference type="InterPro" id="IPR010065">
    <property type="entry name" value="AA_ABC_transptr_permease_3TM"/>
</dbReference>
<sequence>MAPTKDTAETLLMVESGRAAGSANDDGIAYGVVASSKNPDAFVIGTKGLELAPYGIMQPKDDPAFKKVVDDAVLDLMKSGRVAAIYDKYFNSPIPPKQINLKYPMSDALKRALAHPTDSGDPKAYDWSIFLEMSPDGVHTFLETILIGVGWTLALALTAWVFSLLLGSCLGVMRTASSRLANAVGATYVEIFRNVPLLVQMFLWYFVLPELLPHAWGLAMKQMPQPWGQFLPAVLCLGFYGSARVAEQLRAGIQSLPRGQFQAGTALGLTETQVYRYIILPEAYRIVLPPLTSEFMGTIKYSSVALTIGLLELTGQTRSMAEFSFHIFEAFSAATVIYLILNGTVVLGMRLLERHVAVPGLIGAATKNGR</sequence>
<evidence type="ECO:0000256" key="5">
    <source>
        <dbReference type="ARBA" id="ARBA00022989"/>
    </source>
</evidence>
<keyword evidence="6 7" id="KW-0472">Membrane</keyword>
<name>A0A0A2VN56_BEABA</name>
<keyword evidence="4 7" id="KW-0812">Transmembrane</keyword>
<evidence type="ECO:0000256" key="2">
    <source>
        <dbReference type="ARBA" id="ARBA00022448"/>
    </source>
</evidence>
<dbReference type="EMBL" id="ANFO01001695">
    <property type="protein sequence ID" value="KGQ02269.1"/>
    <property type="molecule type" value="Genomic_DNA"/>
</dbReference>
<reference evidence="9 10" key="1">
    <citation type="submission" date="2012-10" db="EMBL/GenBank/DDBJ databases">
        <title>Genome sequencing and analysis of entomopathogenic fungi Beauveria bassiana D1-5.</title>
        <authorList>
            <person name="Li Q."/>
            <person name="Wang L."/>
            <person name="Zhang Z."/>
            <person name="Wang Q."/>
            <person name="Ren J."/>
            <person name="Wang M."/>
            <person name="Xu W."/>
            <person name="Wang J."/>
            <person name="Lu Y."/>
            <person name="Du Q."/>
            <person name="Sun Z."/>
        </authorList>
    </citation>
    <scope>NUCLEOTIDE SEQUENCE [LARGE SCALE GENOMIC DNA]</scope>
    <source>
        <strain evidence="9 10">D1-5</strain>
    </source>
</reference>